<accession>A0A9N9SHW5</accession>
<reference evidence="2" key="1">
    <citation type="submission" date="2022-01" db="EMBL/GenBank/DDBJ databases">
        <authorList>
            <person name="King R."/>
        </authorList>
    </citation>
    <scope>NUCLEOTIDE SEQUENCE</scope>
</reference>
<feature type="region of interest" description="Disordered" evidence="1">
    <location>
        <begin position="196"/>
        <end position="215"/>
    </location>
</feature>
<dbReference type="EMBL" id="OU896713">
    <property type="protein sequence ID" value="CAG9823964.1"/>
    <property type="molecule type" value="Genomic_DNA"/>
</dbReference>
<evidence type="ECO:0000313" key="2">
    <source>
        <dbReference type="EMBL" id="CAG9823964.1"/>
    </source>
</evidence>
<gene>
    <name evidence="2" type="ORF">PHAECO_LOCUS10935</name>
</gene>
<proteinExistence type="predicted"/>
<dbReference type="OrthoDB" id="6778678at2759"/>
<reference evidence="2" key="2">
    <citation type="submission" date="2022-10" db="EMBL/GenBank/DDBJ databases">
        <authorList>
            <consortium name="ENA_rothamsted_submissions"/>
            <consortium name="culmorum"/>
            <person name="King R."/>
        </authorList>
    </citation>
    <scope>NUCLEOTIDE SEQUENCE</scope>
</reference>
<evidence type="ECO:0000313" key="3">
    <source>
        <dbReference type="Proteomes" id="UP001153737"/>
    </source>
</evidence>
<name>A0A9N9SHW5_PHACE</name>
<keyword evidence="3" id="KW-1185">Reference proteome</keyword>
<sequence length="215" mass="24471">MCNSKIDTHGTKLSEHDNQLAECHNRMENLLHSTTRIQKSVTGFQQKVEQPMSLMELRTPLTVKKNLIIFGVPEEIDMNAVAVIISDFTQYLDSIVDEGVPQYSILHIHRIGETIDGKVGPLKMYFDCSLIPKFILRHQLKLKGRCGYENLSFKSDKSYSERPYLTELRNELTDRTTRGEKNLNIKYVKGTPTIVSVPTSTENTSSDLRVAPRNS</sequence>
<evidence type="ECO:0000256" key="1">
    <source>
        <dbReference type="SAM" id="MobiDB-lite"/>
    </source>
</evidence>
<organism evidence="2 3">
    <name type="scientific">Phaedon cochleariae</name>
    <name type="common">Mustard beetle</name>
    <dbReference type="NCBI Taxonomy" id="80249"/>
    <lineage>
        <taxon>Eukaryota</taxon>
        <taxon>Metazoa</taxon>
        <taxon>Ecdysozoa</taxon>
        <taxon>Arthropoda</taxon>
        <taxon>Hexapoda</taxon>
        <taxon>Insecta</taxon>
        <taxon>Pterygota</taxon>
        <taxon>Neoptera</taxon>
        <taxon>Endopterygota</taxon>
        <taxon>Coleoptera</taxon>
        <taxon>Polyphaga</taxon>
        <taxon>Cucujiformia</taxon>
        <taxon>Chrysomeloidea</taxon>
        <taxon>Chrysomelidae</taxon>
        <taxon>Chrysomelinae</taxon>
        <taxon>Chrysomelini</taxon>
        <taxon>Phaedon</taxon>
    </lineage>
</organism>
<dbReference type="AlphaFoldDB" id="A0A9N9SHW5"/>
<protein>
    <submittedName>
        <fullName evidence="2">Uncharacterized protein</fullName>
    </submittedName>
</protein>
<dbReference type="Proteomes" id="UP001153737">
    <property type="component" value="Chromosome 7"/>
</dbReference>